<protein>
    <submittedName>
        <fullName evidence="1">Uncharacterized protein</fullName>
    </submittedName>
</protein>
<evidence type="ECO:0000313" key="2">
    <source>
        <dbReference type="Proteomes" id="UP000593563"/>
    </source>
</evidence>
<dbReference type="AlphaFoldDB" id="A0A6L5B8X3"/>
<accession>A0A6L5B8X3</accession>
<gene>
    <name evidence="1" type="ORF">AG4045_000104</name>
</gene>
<dbReference type="Proteomes" id="UP000593563">
    <property type="component" value="Unassembled WGS sequence"/>
</dbReference>
<organism evidence="1 2">
    <name type="scientific">Apium graveolens</name>
    <name type="common">Celery</name>
    <dbReference type="NCBI Taxonomy" id="4045"/>
    <lineage>
        <taxon>Eukaryota</taxon>
        <taxon>Viridiplantae</taxon>
        <taxon>Streptophyta</taxon>
        <taxon>Embryophyta</taxon>
        <taxon>Tracheophyta</taxon>
        <taxon>Spermatophyta</taxon>
        <taxon>Magnoliopsida</taxon>
        <taxon>eudicotyledons</taxon>
        <taxon>Gunneridae</taxon>
        <taxon>Pentapetalae</taxon>
        <taxon>asterids</taxon>
        <taxon>campanulids</taxon>
        <taxon>Apiales</taxon>
        <taxon>Apiaceae</taxon>
        <taxon>Apioideae</taxon>
        <taxon>apioid superclade</taxon>
        <taxon>Apieae</taxon>
        <taxon>Apium</taxon>
    </lineage>
</organism>
<name>A0A6L5B8X3_APIGR</name>
<evidence type="ECO:0000313" key="1">
    <source>
        <dbReference type="EMBL" id="KAF1001803.1"/>
    </source>
</evidence>
<reference evidence="1" key="1">
    <citation type="submission" date="2020-01" db="EMBL/GenBank/DDBJ databases">
        <title>The Celery Genome Sequence Reveals Sequential Paleo-tetraploidization, Resistance Gene Elimination, Karyotype Evolution, and Functional Innovation in Apiales.</title>
        <authorList>
            <person name="Song X."/>
        </authorList>
    </citation>
    <scope>NUCLEOTIDE SEQUENCE</scope>
    <source>
        <tissue evidence="1">Leaf</tissue>
    </source>
</reference>
<comment type="caution">
    <text evidence="1">The sequence shown here is derived from an EMBL/GenBank/DDBJ whole genome shotgun (WGS) entry which is preliminary data.</text>
</comment>
<sequence length="57" mass="6218">VECSGFLDGGMNGSGGTYRRPLFNSHNVACNSKQSLVLMVNMRCPQVPSLKKLRAFT</sequence>
<dbReference type="EMBL" id="WRXP01002406">
    <property type="protein sequence ID" value="KAF1001803.1"/>
    <property type="molecule type" value="Genomic_DNA"/>
</dbReference>
<feature type="non-terminal residue" evidence="1">
    <location>
        <position position="1"/>
    </location>
</feature>
<proteinExistence type="predicted"/>
<keyword evidence="2" id="KW-1185">Reference proteome</keyword>